<evidence type="ECO:0000313" key="2">
    <source>
        <dbReference type="Proteomes" id="UP000054248"/>
    </source>
</evidence>
<reference evidence="2" key="2">
    <citation type="submission" date="2015-01" db="EMBL/GenBank/DDBJ databases">
        <title>Evolutionary Origins and Diversification of the Mycorrhizal Mutualists.</title>
        <authorList>
            <consortium name="DOE Joint Genome Institute"/>
            <consortium name="Mycorrhizal Genomics Consortium"/>
            <person name="Kohler A."/>
            <person name="Kuo A."/>
            <person name="Nagy L.G."/>
            <person name="Floudas D."/>
            <person name="Copeland A."/>
            <person name="Barry K.W."/>
            <person name="Cichocki N."/>
            <person name="Veneault-Fourrey C."/>
            <person name="LaButti K."/>
            <person name="Lindquist E.A."/>
            <person name="Lipzen A."/>
            <person name="Lundell T."/>
            <person name="Morin E."/>
            <person name="Murat C."/>
            <person name="Riley R."/>
            <person name="Ohm R."/>
            <person name="Sun H."/>
            <person name="Tunlid A."/>
            <person name="Henrissat B."/>
            <person name="Grigoriev I.V."/>
            <person name="Hibbett D.S."/>
            <person name="Martin F."/>
        </authorList>
    </citation>
    <scope>NUCLEOTIDE SEQUENCE [LARGE SCALE GENOMIC DNA]</scope>
    <source>
        <strain evidence="2">MUT 4182</strain>
    </source>
</reference>
<evidence type="ECO:0000313" key="1">
    <source>
        <dbReference type="EMBL" id="KIO15364.1"/>
    </source>
</evidence>
<dbReference type="Proteomes" id="UP000054248">
    <property type="component" value="Unassembled WGS sequence"/>
</dbReference>
<dbReference type="EMBL" id="KN824164">
    <property type="protein sequence ID" value="KIO15364.1"/>
    <property type="molecule type" value="Genomic_DNA"/>
</dbReference>
<dbReference type="HOGENOM" id="CLU_2172915_0_0_1"/>
<dbReference type="AlphaFoldDB" id="A0A0C3Q0D7"/>
<reference evidence="1 2" key="1">
    <citation type="submission" date="2014-04" db="EMBL/GenBank/DDBJ databases">
        <authorList>
            <consortium name="DOE Joint Genome Institute"/>
            <person name="Kuo A."/>
            <person name="Girlanda M."/>
            <person name="Perotto S."/>
            <person name="Kohler A."/>
            <person name="Nagy L.G."/>
            <person name="Floudas D."/>
            <person name="Copeland A."/>
            <person name="Barry K.W."/>
            <person name="Cichocki N."/>
            <person name="Veneault-Fourrey C."/>
            <person name="LaButti K."/>
            <person name="Lindquist E.A."/>
            <person name="Lipzen A."/>
            <person name="Lundell T."/>
            <person name="Morin E."/>
            <person name="Murat C."/>
            <person name="Sun H."/>
            <person name="Tunlid A."/>
            <person name="Henrissat B."/>
            <person name="Grigoriev I.V."/>
            <person name="Hibbett D.S."/>
            <person name="Martin F."/>
            <person name="Nordberg H.P."/>
            <person name="Cantor M.N."/>
            <person name="Hua S.X."/>
        </authorList>
    </citation>
    <scope>NUCLEOTIDE SEQUENCE [LARGE SCALE GENOMIC DNA]</scope>
    <source>
        <strain evidence="1 2">MUT 4182</strain>
    </source>
</reference>
<proteinExistence type="predicted"/>
<accession>A0A0C3Q0D7</accession>
<sequence length="110" mass="12595">MSTCRPTSTPLIPNSKLLKSTIPEDQIDVAFRQKYQSLVGSLQYATLGTRPDLSYAQLADHEIVEWYKASENRASSEPTIHHPYNTFNIKHTPTTSSQTLKHLLKKYKKY</sequence>
<keyword evidence="2" id="KW-1185">Reference proteome</keyword>
<protein>
    <submittedName>
        <fullName evidence="1">Uncharacterized protein</fullName>
    </submittedName>
</protein>
<organism evidence="1 2">
    <name type="scientific">Tulasnella calospora MUT 4182</name>
    <dbReference type="NCBI Taxonomy" id="1051891"/>
    <lineage>
        <taxon>Eukaryota</taxon>
        <taxon>Fungi</taxon>
        <taxon>Dikarya</taxon>
        <taxon>Basidiomycota</taxon>
        <taxon>Agaricomycotina</taxon>
        <taxon>Agaricomycetes</taxon>
        <taxon>Cantharellales</taxon>
        <taxon>Tulasnellaceae</taxon>
        <taxon>Tulasnella</taxon>
    </lineage>
</organism>
<name>A0A0C3Q0D7_9AGAM</name>
<dbReference type="OrthoDB" id="3344688at2759"/>
<gene>
    <name evidence="1" type="ORF">M407DRAFT_35077</name>
</gene>